<reference evidence="4" key="1">
    <citation type="submission" date="2014-05" db="EMBL/GenBank/DDBJ databases">
        <title>The transcriptome of the halophilic microalga Tetraselmis sp. GSL018 isolated from the Great Salt Lake, Utah.</title>
        <authorList>
            <person name="Jinkerson R.E."/>
            <person name="D'Adamo S."/>
            <person name="Posewitz M.C."/>
        </authorList>
    </citation>
    <scope>NUCLEOTIDE SEQUENCE</scope>
    <source>
        <strain evidence="4">GSL018</strain>
    </source>
</reference>
<dbReference type="Gene3D" id="3.40.50.300">
    <property type="entry name" value="P-loop containing nucleotide triphosphate hydrolases"/>
    <property type="match status" value="1"/>
</dbReference>
<organism evidence="4">
    <name type="scientific">Tetraselmis sp. GSL018</name>
    <dbReference type="NCBI Taxonomy" id="582737"/>
    <lineage>
        <taxon>Eukaryota</taxon>
        <taxon>Viridiplantae</taxon>
        <taxon>Chlorophyta</taxon>
        <taxon>core chlorophytes</taxon>
        <taxon>Chlorodendrophyceae</taxon>
        <taxon>Chlorodendrales</taxon>
        <taxon>Chlorodendraceae</taxon>
        <taxon>Tetraselmis</taxon>
    </lineage>
</organism>
<name>A0A061RFW5_9CHLO</name>
<keyword evidence="1" id="KW-0547">Nucleotide-binding</keyword>
<evidence type="ECO:0000256" key="1">
    <source>
        <dbReference type="ARBA" id="ARBA00022741"/>
    </source>
</evidence>
<dbReference type="GO" id="GO:0005739">
    <property type="term" value="C:mitochondrion"/>
    <property type="evidence" value="ECO:0007669"/>
    <property type="project" value="TreeGrafter"/>
</dbReference>
<evidence type="ECO:0000259" key="3">
    <source>
        <dbReference type="Pfam" id="PF01926"/>
    </source>
</evidence>
<proteinExistence type="predicted"/>
<dbReference type="PANTHER" id="PTHR45782">
    <property type="entry name" value="MITOCHONDRIAL RIBOSOME-ASSOCIATED GTPASE 1"/>
    <property type="match status" value="1"/>
</dbReference>
<feature type="domain" description="G" evidence="3">
    <location>
        <begin position="118"/>
        <end position="138"/>
    </location>
</feature>
<evidence type="ECO:0000313" key="4">
    <source>
        <dbReference type="EMBL" id="JAC69560.1"/>
    </source>
</evidence>
<dbReference type="AlphaFoldDB" id="A0A061RFW5"/>
<dbReference type="CDD" id="cd01856">
    <property type="entry name" value="YlqF"/>
    <property type="match status" value="1"/>
</dbReference>
<sequence length="147" mass="16395">MSGAVSWFPGHMHKALKQMHRQLKAIDLVLEVRDARVPFSASNAEFDKLITHKRRIVVLSKSDLADPSFEQVIARRLQGQKQKPFFTSLSDPSSVRKLVGACRSWLKQESSAVSHLLMVVGLPNTGKSSLINAMRRQQAPPPAPSRE</sequence>
<dbReference type="GO" id="GO:0005525">
    <property type="term" value="F:GTP binding"/>
    <property type="evidence" value="ECO:0007669"/>
    <property type="project" value="UniProtKB-KW"/>
</dbReference>
<accession>A0A061RFW5</accession>
<dbReference type="GO" id="GO:0003924">
    <property type="term" value="F:GTPase activity"/>
    <property type="evidence" value="ECO:0007669"/>
    <property type="project" value="TreeGrafter"/>
</dbReference>
<protein>
    <submittedName>
        <fullName evidence="4">Ribosome biogenesis GTPase A</fullName>
    </submittedName>
</protein>
<dbReference type="SUPFAM" id="SSF52540">
    <property type="entry name" value="P-loop containing nucleoside triphosphate hydrolases"/>
    <property type="match status" value="1"/>
</dbReference>
<keyword evidence="2" id="KW-0342">GTP-binding</keyword>
<gene>
    <name evidence="4" type="primary">RBGA</name>
    <name evidence="4" type="ORF">TSPGSL018_6088</name>
</gene>
<dbReference type="InterPro" id="IPR027417">
    <property type="entry name" value="P-loop_NTPase"/>
</dbReference>
<dbReference type="Pfam" id="PF01926">
    <property type="entry name" value="MMR_HSR1"/>
    <property type="match status" value="1"/>
</dbReference>
<dbReference type="PANTHER" id="PTHR45782:SF4">
    <property type="entry name" value="MITOCHONDRIAL RIBOSOME-ASSOCIATED GTPASE 1"/>
    <property type="match status" value="1"/>
</dbReference>
<dbReference type="GO" id="GO:0032543">
    <property type="term" value="P:mitochondrial translation"/>
    <property type="evidence" value="ECO:0007669"/>
    <property type="project" value="TreeGrafter"/>
</dbReference>
<dbReference type="InterPro" id="IPR006073">
    <property type="entry name" value="GTP-bd"/>
</dbReference>
<evidence type="ECO:0000256" key="2">
    <source>
        <dbReference type="ARBA" id="ARBA00023134"/>
    </source>
</evidence>
<dbReference type="EMBL" id="GBEZ01016716">
    <property type="protein sequence ID" value="JAC69560.1"/>
    <property type="molecule type" value="Transcribed_RNA"/>
</dbReference>